<keyword evidence="4" id="KW-1185">Reference proteome</keyword>
<proteinExistence type="predicted"/>
<evidence type="ECO:0000313" key="3">
    <source>
        <dbReference type="Proteomes" id="UP000029389"/>
    </source>
</evidence>
<comment type="caution">
    <text evidence="1">The sequence shown here is derived from an EMBL/GenBank/DDBJ whole genome shotgun (WGS) entry which is preliminary data.</text>
</comment>
<protein>
    <recommendedName>
        <fullName evidence="5">Lipoprotein</fullName>
    </recommendedName>
</protein>
<accession>A0A090ZBE2</accession>
<evidence type="ECO:0000313" key="1">
    <source>
        <dbReference type="EMBL" id="KFN01606.1"/>
    </source>
</evidence>
<dbReference type="EMBL" id="JMQC01000008">
    <property type="protein sequence ID" value="KFN01606.1"/>
    <property type="molecule type" value="Genomic_DNA"/>
</dbReference>
<dbReference type="Proteomes" id="UP000029389">
    <property type="component" value="Unassembled WGS sequence"/>
</dbReference>
<evidence type="ECO:0000313" key="4">
    <source>
        <dbReference type="Proteomes" id="UP000264294"/>
    </source>
</evidence>
<dbReference type="EMBL" id="QVOD01000002">
    <property type="protein sequence ID" value="RFT68436.1"/>
    <property type="molecule type" value="Genomic_DNA"/>
</dbReference>
<reference evidence="1 3" key="1">
    <citation type="submission" date="2014-04" db="EMBL/GenBank/DDBJ databases">
        <authorList>
            <person name="Bishop-Lilly K.A."/>
            <person name="Broomall S.M."/>
            <person name="Chain P.S."/>
            <person name="Chertkov O."/>
            <person name="Coyne S.R."/>
            <person name="Daligault H.E."/>
            <person name="Davenport K.W."/>
            <person name="Erkkila T."/>
            <person name="Frey K.G."/>
            <person name="Gibbons H.S."/>
            <person name="Gu W."/>
            <person name="Jaissle J."/>
            <person name="Johnson S.L."/>
            <person name="Koroleva G.I."/>
            <person name="Ladner J.T."/>
            <person name="Lo C.-C."/>
            <person name="Minogue T.D."/>
            <person name="Munk C."/>
            <person name="Palacios G.F."/>
            <person name="Redden C.L."/>
            <person name="Rosenzweig C.N."/>
            <person name="Scholz M.B."/>
            <person name="Teshima H."/>
            <person name="Xu Y."/>
        </authorList>
    </citation>
    <scope>NUCLEOTIDE SEQUENCE [LARGE SCALE GENOMIC DNA]</scope>
    <source>
        <strain evidence="1 3">BHP</strain>
    </source>
</reference>
<reference evidence="2 4" key="2">
    <citation type="submission" date="2018-08" db="EMBL/GenBank/DDBJ databases">
        <title>Bacillus clarus sp. nov. strain PS00077A.</title>
        <authorList>
            <person name="Mendez Acevedo M."/>
            <person name="Carroll L."/>
            <person name="Mukherjee M."/>
            <person name="Wiedmann M."/>
            <person name="Kovac J."/>
        </authorList>
    </citation>
    <scope>NUCLEOTIDE SEQUENCE [LARGE SCALE GENOMIC DNA]</scope>
    <source>
        <strain evidence="2 4">PS00077A</strain>
    </source>
</reference>
<dbReference type="AlphaFoldDB" id="A0A090ZBE2"/>
<evidence type="ECO:0008006" key="5">
    <source>
        <dbReference type="Google" id="ProtNLM"/>
    </source>
</evidence>
<dbReference type="STRING" id="1405.B7492_08735"/>
<sequence>MVKTKWLVGGVLTSLMTGTLFGCTQNLPPEPNDNSCADWDWDDELGVWRCDDNNSSYRGHYYYGGRYYQDKTTFKSSPEFKVYQSSSEYKGGIGSGSKGGFGG</sequence>
<organism evidence="1 3">
    <name type="scientific">Bacillus clarus</name>
    <dbReference type="NCBI Taxonomy" id="2338372"/>
    <lineage>
        <taxon>Bacteria</taxon>
        <taxon>Bacillati</taxon>
        <taxon>Bacillota</taxon>
        <taxon>Bacilli</taxon>
        <taxon>Bacillales</taxon>
        <taxon>Bacillaceae</taxon>
        <taxon>Bacillus</taxon>
        <taxon>Bacillus cereus group</taxon>
    </lineage>
</organism>
<dbReference type="PATRIC" id="fig|1405.8.peg.4157"/>
<dbReference type="Proteomes" id="UP000264294">
    <property type="component" value="Unassembled WGS sequence"/>
</dbReference>
<dbReference type="RefSeq" id="WP_042982922.1">
    <property type="nucleotide sequence ID" value="NZ_JMQC01000008.1"/>
</dbReference>
<evidence type="ECO:0000313" key="2">
    <source>
        <dbReference type="EMBL" id="RFT68436.1"/>
    </source>
</evidence>
<gene>
    <name evidence="2" type="ORF">D0U04_03010</name>
    <name evidence="1" type="ORF">DJ93_4049</name>
</gene>
<name>A0A090ZBE2_9BACI</name>
<dbReference type="PROSITE" id="PS51257">
    <property type="entry name" value="PROKAR_LIPOPROTEIN"/>
    <property type="match status" value="1"/>
</dbReference>